<dbReference type="EMBL" id="LPZR01000028">
    <property type="protein sequence ID" value="KYO57330.1"/>
    <property type="molecule type" value="Genomic_DNA"/>
</dbReference>
<sequence>MRPGLVAGLLAGLVTAACSPHDFGTRSTLARVEHRYYVGDQPTADGMGPVVMSLEPADRDCAEARHWSYRYPDDHFAGYGYAIRDGRGRAANFCPPLTAMRPLPQAAPEISGRELLALHAARAARADERMREDRLFELDDLLARGRIDADYHARRRAQLLSGDF</sequence>
<name>A0A162LVD4_9PROT</name>
<dbReference type="AlphaFoldDB" id="A0A162LVD4"/>
<dbReference type="Proteomes" id="UP000075787">
    <property type="component" value="Unassembled WGS sequence"/>
</dbReference>
<dbReference type="RefSeq" id="WP_062761631.1">
    <property type="nucleotide sequence ID" value="NZ_CP121045.1"/>
</dbReference>
<dbReference type="PROSITE" id="PS51257">
    <property type="entry name" value="PROKAR_LIPOPROTEIN"/>
    <property type="match status" value="1"/>
</dbReference>
<organism evidence="1 2">
    <name type="scientific">Tistrella mobilis</name>
    <dbReference type="NCBI Taxonomy" id="171437"/>
    <lineage>
        <taxon>Bacteria</taxon>
        <taxon>Pseudomonadati</taxon>
        <taxon>Pseudomonadota</taxon>
        <taxon>Alphaproteobacteria</taxon>
        <taxon>Geminicoccales</taxon>
        <taxon>Geminicoccaceae</taxon>
        <taxon>Tistrella</taxon>
    </lineage>
</organism>
<accession>A0A162LVD4</accession>
<evidence type="ECO:0000313" key="2">
    <source>
        <dbReference type="Proteomes" id="UP000075787"/>
    </source>
</evidence>
<reference evidence="1 2" key="1">
    <citation type="submission" date="2015-12" db="EMBL/GenBank/DDBJ databases">
        <title>Genome sequence of Tistrella mobilis MCCC 1A02139.</title>
        <authorList>
            <person name="Lu L."/>
            <person name="Lai Q."/>
            <person name="Shao Z."/>
            <person name="Qian P."/>
        </authorList>
    </citation>
    <scope>NUCLEOTIDE SEQUENCE [LARGE SCALE GENOMIC DNA]</scope>
    <source>
        <strain evidence="1 2">MCCC 1A02139</strain>
    </source>
</reference>
<gene>
    <name evidence="1" type="ORF">AUP44_20720</name>
</gene>
<evidence type="ECO:0008006" key="3">
    <source>
        <dbReference type="Google" id="ProtNLM"/>
    </source>
</evidence>
<protein>
    <recommendedName>
        <fullName evidence="3">SHOCT domain-containing protein</fullName>
    </recommendedName>
</protein>
<comment type="caution">
    <text evidence="1">The sequence shown here is derived from an EMBL/GenBank/DDBJ whole genome shotgun (WGS) entry which is preliminary data.</text>
</comment>
<evidence type="ECO:0000313" key="1">
    <source>
        <dbReference type="EMBL" id="KYO57330.1"/>
    </source>
</evidence>
<dbReference type="GeneID" id="97243522"/>
<proteinExistence type="predicted"/>